<dbReference type="InterPro" id="IPR026992">
    <property type="entry name" value="DIOX_N"/>
</dbReference>
<dbReference type="Gene3D" id="2.60.120.330">
    <property type="entry name" value="B-lactam Antibiotic, Isopenicillin N Synthase, Chain"/>
    <property type="match status" value="1"/>
</dbReference>
<dbReference type="InterPro" id="IPR005123">
    <property type="entry name" value="Oxoglu/Fe-dep_dioxygenase_dom"/>
</dbReference>
<organism evidence="5 6">
    <name type="scientific">Trapa incisa</name>
    <dbReference type="NCBI Taxonomy" id="236973"/>
    <lineage>
        <taxon>Eukaryota</taxon>
        <taxon>Viridiplantae</taxon>
        <taxon>Streptophyta</taxon>
        <taxon>Embryophyta</taxon>
        <taxon>Tracheophyta</taxon>
        <taxon>Spermatophyta</taxon>
        <taxon>Magnoliopsida</taxon>
        <taxon>eudicotyledons</taxon>
        <taxon>Gunneridae</taxon>
        <taxon>Pentapetalae</taxon>
        <taxon>rosids</taxon>
        <taxon>malvids</taxon>
        <taxon>Myrtales</taxon>
        <taxon>Lythraceae</taxon>
        <taxon>Trapa</taxon>
    </lineage>
</organism>
<dbReference type="InterPro" id="IPR050231">
    <property type="entry name" value="Iron_ascorbate_oxido_reductase"/>
</dbReference>
<dbReference type="Pfam" id="PF03171">
    <property type="entry name" value="2OG-FeII_Oxy"/>
    <property type="match status" value="1"/>
</dbReference>
<feature type="domain" description="Fe2OG dioxygenase" evidence="4">
    <location>
        <begin position="193"/>
        <end position="294"/>
    </location>
</feature>
<evidence type="ECO:0000256" key="3">
    <source>
        <dbReference type="RuleBase" id="RU003682"/>
    </source>
</evidence>
<keyword evidence="6" id="KW-1185">Reference proteome</keyword>
<comment type="caution">
    <text evidence="5">The sequence shown here is derived from an EMBL/GenBank/DDBJ whole genome shotgun (WGS) entry which is preliminary data.</text>
</comment>
<dbReference type="InterPro" id="IPR044861">
    <property type="entry name" value="IPNS-like_FE2OG_OXY"/>
</dbReference>
<dbReference type="PANTHER" id="PTHR47990">
    <property type="entry name" value="2-OXOGLUTARATE (2OG) AND FE(II)-DEPENDENT OXYGENASE SUPERFAMILY PROTEIN-RELATED"/>
    <property type="match status" value="1"/>
</dbReference>
<dbReference type="SUPFAM" id="SSF51197">
    <property type="entry name" value="Clavaminate synthase-like"/>
    <property type="match status" value="1"/>
</dbReference>
<dbReference type="Pfam" id="PF14226">
    <property type="entry name" value="DIOX_N"/>
    <property type="match status" value="1"/>
</dbReference>
<dbReference type="GO" id="GO:0016491">
    <property type="term" value="F:oxidoreductase activity"/>
    <property type="evidence" value="ECO:0007669"/>
    <property type="project" value="UniProtKB-KW"/>
</dbReference>
<dbReference type="PRINTS" id="PR00682">
    <property type="entry name" value="IPNSYNTHASE"/>
</dbReference>
<dbReference type="PROSITE" id="PS51471">
    <property type="entry name" value="FE2OG_OXY"/>
    <property type="match status" value="1"/>
</dbReference>
<gene>
    <name evidence="5" type="ORF">SAY87_018784</name>
</gene>
<dbReference type="AlphaFoldDB" id="A0AAN7JY54"/>
<accession>A0AAN7JY54</accession>
<dbReference type="Proteomes" id="UP001345219">
    <property type="component" value="Chromosome 15"/>
</dbReference>
<dbReference type="InterPro" id="IPR027443">
    <property type="entry name" value="IPNS-like_sf"/>
</dbReference>
<dbReference type="GO" id="GO:0046872">
    <property type="term" value="F:metal ion binding"/>
    <property type="evidence" value="ECO:0007669"/>
    <property type="project" value="UniProtKB-KW"/>
</dbReference>
<keyword evidence="2 3" id="KW-0408">Iron</keyword>
<name>A0AAN7JY54_9MYRT</name>
<evidence type="ECO:0000256" key="1">
    <source>
        <dbReference type="ARBA" id="ARBA00022723"/>
    </source>
</evidence>
<protein>
    <recommendedName>
        <fullName evidence="4">Fe2OG dioxygenase domain-containing protein</fullName>
    </recommendedName>
</protein>
<keyword evidence="1 3" id="KW-0479">Metal-binding</keyword>
<comment type="similarity">
    <text evidence="3">Belongs to the iron/ascorbate-dependent oxidoreductase family.</text>
</comment>
<evidence type="ECO:0000259" key="4">
    <source>
        <dbReference type="PROSITE" id="PS51471"/>
    </source>
</evidence>
<evidence type="ECO:0000256" key="2">
    <source>
        <dbReference type="ARBA" id="ARBA00023004"/>
    </source>
</evidence>
<dbReference type="EMBL" id="JAXIOK010000012">
    <property type="protein sequence ID" value="KAK4757483.1"/>
    <property type="molecule type" value="Genomic_DNA"/>
</dbReference>
<evidence type="ECO:0000313" key="6">
    <source>
        <dbReference type="Proteomes" id="UP001345219"/>
    </source>
</evidence>
<keyword evidence="3" id="KW-0560">Oxidoreductase</keyword>
<dbReference type="FunFam" id="2.60.120.330:FF:000012">
    <property type="entry name" value="Gibberellin 20 oxidase 1"/>
    <property type="match status" value="1"/>
</dbReference>
<evidence type="ECO:0000313" key="5">
    <source>
        <dbReference type="EMBL" id="KAK4757483.1"/>
    </source>
</evidence>
<proteinExistence type="inferred from homology"/>
<sequence length="366" mass="41511">MGTIDPAFIQSLEQRPDLHLPTVAGGVPLIDLSLSGGGRTLEQLASEVGDACRTWGFFQVINHGVPSELRARLEAAAKEFYDLPVEEKRKVKRDEVNPMGYHDSEHTKNVRDWKEVFDFVVKDPTLIPASPDPDEKELRELINQWPQQPRGFRDVCEEYAREVEKLAYRLLELISISLGLPPDRFHGYFNEQQTTFMRLNHYPPCPDPTLALGVGPHKDGGALTVLAQDSVGGLQVRRTSDGKWIPIEPVPGAYIINLGDCMQVWTNDAYISAEHRAVVNTQKERFSIPFFFFPGHHVFVSPLDDLTGDRSPPRYQPFKWGTFFATRNRSDYKKLQVENIQIKHFKKDQESLLPHLALGISGLLRS</sequence>
<reference evidence="5 6" key="1">
    <citation type="journal article" date="2023" name="Hortic Res">
        <title>Pangenome of water caltrop reveals structural variations and asymmetric subgenome divergence after allopolyploidization.</title>
        <authorList>
            <person name="Zhang X."/>
            <person name="Chen Y."/>
            <person name="Wang L."/>
            <person name="Yuan Y."/>
            <person name="Fang M."/>
            <person name="Shi L."/>
            <person name="Lu R."/>
            <person name="Comes H.P."/>
            <person name="Ma Y."/>
            <person name="Chen Y."/>
            <person name="Huang G."/>
            <person name="Zhou Y."/>
            <person name="Zheng Z."/>
            <person name="Qiu Y."/>
        </authorList>
    </citation>
    <scope>NUCLEOTIDE SEQUENCE [LARGE SCALE GENOMIC DNA]</scope>
    <source>
        <tissue evidence="5">Roots</tissue>
    </source>
</reference>